<reference evidence="1" key="1">
    <citation type="journal article" date="2023" name="GigaByte">
        <title>Genome assembly of the bearded iris, Iris pallida Lam.</title>
        <authorList>
            <person name="Bruccoleri R.E."/>
            <person name="Oakeley E.J."/>
            <person name="Faust A.M.E."/>
            <person name="Altorfer M."/>
            <person name="Dessus-Babus S."/>
            <person name="Burckhardt D."/>
            <person name="Oertli M."/>
            <person name="Naumann U."/>
            <person name="Petersen F."/>
            <person name="Wong J."/>
        </authorList>
    </citation>
    <scope>NUCLEOTIDE SEQUENCE</scope>
    <source>
        <strain evidence="1">GSM-AAB239-AS_SAM_17_03QT</strain>
    </source>
</reference>
<evidence type="ECO:0000313" key="1">
    <source>
        <dbReference type="EMBL" id="KAJ6794335.1"/>
    </source>
</evidence>
<dbReference type="Pfam" id="PF15011">
    <property type="entry name" value="CA109-like"/>
    <property type="match status" value="1"/>
</dbReference>
<organism evidence="1 2">
    <name type="scientific">Iris pallida</name>
    <name type="common">Sweet iris</name>
    <dbReference type="NCBI Taxonomy" id="29817"/>
    <lineage>
        <taxon>Eukaryota</taxon>
        <taxon>Viridiplantae</taxon>
        <taxon>Streptophyta</taxon>
        <taxon>Embryophyta</taxon>
        <taxon>Tracheophyta</taxon>
        <taxon>Spermatophyta</taxon>
        <taxon>Magnoliopsida</taxon>
        <taxon>Liliopsida</taxon>
        <taxon>Asparagales</taxon>
        <taxon>Iridaceae</taxon>
        <taxon>Iridoideae</taxon>
        <taxon>Irideae</taxon>
        <taxon>Iris</taxon>
    </lineage>
</organism>
<gene>
    <name evidence="1" type="ORF">M6B38_232005</name>
</gene>
<dbReference type="EMBL" id="JANAVB010042420">
    <property type="protein sequence ID" value="KAJ6794335.1"/>
    <property type="molecule type" value="Genomic_DNA"/>
</dbReference>
<dbReference type="PANTHER" id="PTHR37904">
    <property type="entry name" value="OS10G0566900 PROTEIN"/>
    <property type="match status" value="1"/>
</dbReference>
<dbReference type="Proteomes" id="UP001140949">
    <property type="component" value="Unassembled WGS sequence"/>
</dbReference>
<reference evidence="1" key="2">
    <citation type="submission" date="2023-04" db="EMBL/GenBank/DDBJ databases">
        <authorList>
            <person name="Bruccoleri R.E."/>
            <person name="Oakeley E.J."/>
            <person name="Faust A.-M."/>
            <person name="Dessus-Babus S."/>
            <person name="Altorfer M."/>
            <person name="Burckhardt D."/>
            <person name="Oertli M."/>
            <person name="Naumann U."/>
            <person name="Petersen F."/>
            <person name="Wong J."/>
        </authorList>
    </citation>
    <scope>NUCLEOTIDE SEQUENCE</scope>
    <source>
        <strain evidence="1">GSM-AAB239-AS_SAM_17_03QT</strain>
        <tissue evidence="1">Leaf</tissue>
    </source>
</reference>
<comment type="caution">
    <text evidence="1">The sequence shown here is derived from an EMBL/GenBank/DDBJ whole genome shotgun (WGS) entry which is preliminary data.</text>
</comment>
<sequence length="194" mass="21828">MEKMVKMLQQKYRKVRDEMGRWEELQSRLLSQFGNAASVIGRLQVIGETKNYGALRCVPGIKEAILGKQLETLELIFFSMKETLKEFHGIVLSLDKIARDGSQLLKGGSTPTASQMQVRVGIMPSLQSCLDGLKSIHEMYKHEYAIKLSVMSSLTWKCSATDIASLGQLLADQPNIPRDEVESIFDIIFAEEIF</sequence>
<keyword evidence="2" id="KW-1185">Reference proteome</keyword>
<dbReference type="InterPro" id="IPR038985">
    <property type="entry name" value="OPRN-like"/>
</dbReference>
<dbReference type="PANTHER" id="PTHR37904:SF2">
    <property type="entry name" value="OS10G0566900 PROTEIN"/>
    <property type="match status" value="1"/>
</dbReference>
<accession>A0AAX6DRN4</accession>
<name>A0AAX6DRN4_IRIPA</name>
<dbReference type="AlphaFoldDB" id="A0AAX6DRN4"/>
<evidence type="ECO:0000313" key="2">
    <source>
        <dbReference type="Proteomes" id="UP001140949"/>
    </source>
</evidence>
<dbReference type="InterPro" id="IPR029159">
    <property type="entry name" value="CA109-like"/>
</dbReference>
<protein>
    <submittedName>
        <fullName evidence="1">Uncharacterized protein</fullName>
    </submittedName>
</protein>
<proteinExistence type="predicted"/>